<evidence type="ECO:0000313" key="2">
    <source>
        <dbReference type="EMBL" id="OHA13737.1"/>
    </source>
</evidence>
<accession>A0A1G2LQ57</accession>
<reference evidence="2 3" key="1">
    <citation type="journal article" date="2016" name="Nat. Commun.">
        <title>Thousands of microbial genomes shed light on interconnected biogeochemical processes in an aquifer system.</title>
        <authorList>
            <person name="Anantharaman K."/>
            <person name="Brown C.T."/>
            <person name="Hug L.A."/>
            <person name="Sharon I."/>
            <person name="Castelle C.J."/>
            <person name="Probst A.J."/>
            <person name="Thomas B.C."/>
            <person name="Singh A."/>
            <person name="Wilkins M.J."/>
            <person name="Karaoz U."/>
            <person name="Brodie E.L."/>
            <person name="Williams K.H."/>
            <person name="Hubbard S.S."/>
            <person name="Banfield J.F."/>
        </authorList>
    </citation>
    <scope>NUCLEOTIDE SEQUENCE [LARGE SCALE GENOMIC DNA]</scope>
</reference>
<evidence type="ECO:0008006" key="4">
    <source>
        <dbReference type="Google" id="ProtNLM"/>
    </source>
</evidence>
<name>A0A1G2LQ57_9BACT</name>
<evidence type="ECO:0000313" key="3">
    <source>
        <dbReference type="Proteomes" id="UP000177171"/>
    </source>
</evidence>
<dbReference type="EMBL" id="MHQY01000018">
    <property type="protein sequence ID" value="OHA13737.1"/>
    <property type="molecule type" value="Genomic_DNA"/>
</dbReference>
<gene>
    <name evidence="2" type="ORF">A3G49_05035</name>
</gene>
<dbReference type="InterPro" id="IPR036390">
    <property type="entry name" value="WH_DNA-bd_sf"/>
</dbReference>
<feature type="region of interest" description="Disordered" evidence="1">
    <location>
        <begin position="181"/>
        <end position="208"/>
    </location>
</feature>
<comment type="caution">
    <text evidence="2">The sequence shown here is derived from an EMBL/GenBank/DDBJ whole genome shotgun (WGS) entry which is preliminary data.</text>
</comment>
<proteinExistence type="predicted"/>
<dbReference type="AlphaFoldDB" id="A0A1G2LQ57"/>
<protein>
    <recommendedName>
        <fullName evidence="4">HTH deoR-type domain-containing protein</fullName>
    </recommendedName>
</protein>
<evidence type="ECO:0000256" key="1">
    <source>
        <dbReference type="SAM" id="MobiDB-lite"/>
    </source>
</evidence>
<sequence>MGELNKKIFELTLAVYRVTDIFPKDEVLKRQIREKANEILSSVCEYDRKIGENNARFLLAKIQAIRTYFGVARFSNLVKAVNTAVLDREYEFFANFFERELACFTEKIAEEEEKNKSIPQIQTASTSIKNIRKPKVERSIIYPVRSKNNNHVVGNGNYTGHSNSMHTFAKWTSNGVNSQKVSLENGNGNGNGNGNSLSNGYGNGIEQNNHKSIVNKETNGFNERRQTILDYIRQNQAVKSVDLSQIFSNKFSIKTLQRDLAALMGNNTIERRGDKRWAIYKIKA</sequence>
<dbReference type="Proteomes" id="UP000177171">
    <property type="component" value="Unassembled WGS sequence"/>
</dbReference>
<organism evidence="2 3">
    <name type="scientific">Candidatus Sungbacteria bacterium RIFCSPLOWO2_12_FULL_41_11</name>
    <dbReference type="NCBI Taxonomy" id="1802286"/>
    <lineage>
        <taxon>Bacteria</taxon>
        <taxon>Candidatus Sungiibacteriota</taxon>
    </lineage>
</organism>
<dbReference type="SUPFAM" id="SSF46785">
    <property type="entry name" value="Winged helix' DNA-binding domain"/>
    <property type="match status" value="1"/>
</dbReference>